<evidence type="ECO:0000313" key="1">
    <source>
        <dbReference type="EMBL" id="PJD71588.1"/>
    </source>
</evidence>
<proteinExistence type="predicted"/>
<gene>
    <name evidence="1" type="ORF">B9Q37_18070</name>
</gene>
<dbReference type="EMBL" id="NEEU01000015">
    <property type="protein sequence ID" value="PJD71588.1"/>
    <property type="molecule type" value="Genomic_DNA"/>
</dbReference>
<comment type="caution">
    <text evidence="1">The sequence shown here is derived from an EMBL/GenBank/DDBJ whole genome shotgun (WGS) entry which is preliminary data.</text>
</comment>
<evidence type="ECO:0000313" key="2">
    <source>
        <dbReference type="Proteomes" id="UP000230495"/>
    </source>
</evidence>
<name>A0A2J0PFS7_9ENTR</name>
<accession>A0A2J0PFS7</accession>
<dbReference type="RefSeq" id="WP_100126888.1">
    <property type="nucleotide sequence ID" value="NZ_JAXROO010000049.1"/>
</dbReference>
<reference evidence="1 2" key="1">
    <citation type="journal article" date="2017" name="J. Antimicrob. Chemother.">
        <title>Characterization of the population structure, drug resistance mechanisms and plasmids of the community-associated Enterobacter cloacae complex in China.</title>
        <authorList>
            <person name="Zhou K."/>
            <person name="Yu W."/>
            <person name="Cao X."/>
            <person name="Shen P."/>
            <person name="Lu H."/>
            <person name="Luo Q."/>
            <person name="Rossen J.W.A."/>
            <person name="Xiao Y."/>
        </authorList>
    </citation>
    <scope>NUCLEOTIDE SEQUENCE [LARGE SCALE GENOMIC DNA]</scope>
    <source>
        <strain evidence="1">ECC1097</strain>
    </source>
</reference>
<dbReference type="OrthoDB" id="9180462at2"/>
<organism evidence="1">
    <name type="scientific">Enterobacter kobei</name>
    <dbReference type="NCBI Taxonomy" id="208224"/>
    <lineage>
        <taxon>Bacteria</taxon>
        <taxon>Pseudomonadati</taxon>
        <taxon>Pseudomonadota</taxon>
        <taxon>Gammaproteobacteria</taxon>
        <taxon>Enterobacterales</taxon>
        <taxon>Enterobacteriaceae</taxon>
        <taxon>Enterobacter</taxon>
        <taxon>Enterobacter cloacae complex</taxon>
    </lineage>
</organism>
<protein>
    <submittedName>
        <fullName evidence="1">Uncharacterized protein</fullName>
    </submittedName>
</protein>
<dbReference type="Proteomes" id="UP000230495">
    <property type="component" value="Unassembled WGS sequence"/>
</dbReference>
<sequence length="277" mass="31990">MKEFEWHIKTILETKITEGKRALVVEGKTDELVFTQLLKKVDPQWETRWVLAEVGGKRNVIEILSKQPTWLGIVDRDEWDNAQLNHRQQQLPNLLVLPRFCIENYLVVPSELLPGLPPKQRAKLPGESAAAIEAITSSITANLESWIQFGTAWAIINPLWDELRSLGFNRDLLDPQQVITEPGFLAHCERWHAHLDPAVLLQRYQSKLAEIRDLPVDEQLRTIVHGKKFYKAVVTPAFMRLLTMPKAISVDVWFREMPVPADLDFIWHEMNLPVEEN</sequence>
<dbReference type="AlphaFoldDB" id="A0A2J0PFS7"/>